<evidence type="ECO:0000313" key="1">
    <source>
        <dbReference type="EMBL" id="KAI7938973.1"/>
    </source>
</evidence>
<sequence length="206" mass="23463">VLTPQSTGINRLNRTDKDRLLELTGTFPWQPSPTASLTSAVLDQLAVEPEQGITVKAVAEKPYLLKLIDTPGCLDFTTEVLCSSLVDATQGVQVQTLAVLQTARRRKFQIYHWLNLKKWHFKLGYYLAIIIPIMIPLKLVINLAMVYKIYWTLWSLNYPHLCIANPHQPLRAIVFDFWFNYVQGVVSLVSLADGRIQKGITFPPLW</sequence>
<reference evidence="2" key="1">
    <citation type="journal article" date="2018" name="BMC Genomics">
        <title>Genomic insights into host adaptation between the wheat stripe rust pathogen (Puccinia striiformis f. sp. tritici) and the barley stripe rust pathogen (Puccinia striiformis f. sp. hordei).</title>
        <authorList>
            <person name="Xia C."/>
            <person name="Wang M."/>
            <person name="Yin C."/>
            <person name="Cornejo O.E."/>
            <person name="Hulbert S.H."/>
            <person name="Chen X."/>
        </authorList>
    </citation>
    <scope>NUCLEOTIDE SEQUENCE [LARGE SCALE GENOMIC DNA]</scope>
    <source>
        <strain evidence="2">93-210</strain>
    </source>
</reference>
<evidence type="ECO:0000313" key="2">
    <source>
        <dbReference type="Proteomes" id="UP001060170"/>
    </source>
</evidence>
<reference evidence="1 2" key="3">
    <citation type="journal article" date="2022" name="Microbiol. Spectr.">
        <title>Folding features and dynamics of 3D genome architecture in plant fungal pathogens.</title>
        <authorList>
            <person name="Xia C."/>
        </authorList>
    </citation>
    <scope>NUCLEOTIDE SEQUENCE [LARGE SCALE GENOMIC DNA]</scope>
    <source>
        <strain evidence="1 2">93-210</strain>
    </source>
</reference>
<comment type="caution">
    <text evidence="1">The sequence shown here is derived from an EMBL/GenBank/DDBJ whole genome shotgun (WGS) entry which is preliminary data.</text>
</comment>
<reference evidence="2" key="2">
    <citation type="journal article" date="2018" name="Mol. Plant Microbe Interact.">
        <title>Genome sequence resources for the wheat stripe rust pathogen (Puccinia striiformis f. sp. tritici) and the barley stripe rust pathogen (Puccinia striiformis f. sp. hordei).</title>
        <authorList>
            <person name="Xia C."/>
            <person name="Wang M."/>
            <person name="Yin C."/>
            <person name="Cornejo O.E."/>
            <person name="Hulbert S.H."/>
            <person name="Chen X."/>
        </authorList>
    </citation>
    <scope>NUCLEOTIDE SEQUENCE [LARGE SCALE GENOMIC DNA]</scope>
    <source>
        <strain evidence="2">93-210</strain>
    </source>
</reference>
<protein>
    <submittedName>
        <fullName evidence="1">Uncharacterized protein</fullName>
    </submittedName>
</protein>
<dbReference type="EMBL" id="CM045879">
    <property type="protein sequence ID" value="KAI7938973.1"/>
    <property type="molecule type" value="Genomic_DNA"/>
</dbReference>
<proteinExistence type="predicted"/>
<keyword evidence="2" id="KW-1185">Reference proteome</keyword>
<organism evidence="1 2">
    <name type="scientific">Puccinia striiformis f. sp. tritici</name>
    <dbReference type="NCBI Taxonomy" id="168172"/>
    <lineage>
        <taxon>Eukaryota</taxon>
        <taxon>Fungi</taxon>
        <taxon>Dikarya</taxon>
        <taxon>Basidiomycota</taxon>
        <taxon>Pucciniomycotina</taxon>
        <taxon>Pucciniomycetes</taxon>
        <taxon>Pucciniales</taxon>
        <taxon>Pucciniaceae</taxon>
        <taxon>Puccinia</taxon>
    </lineage>
</organism>
<name>A0ACC0DTY0_9BASI</name>
<dbReference type="Proteomes" id="UP001060170">
    <property type="component" value="Chromosome 15"/>
</dbReference>
<gene>
    <name evidence="1" type="ORF">MJO28_014552</name>
</gene>
<accession>A0ACC0DTY0</accession>
<feature type="non-terminal residue" evidence="1">
    <location>
        <position position="1"/>
    </location>
</feature>